<comment type="caution">
    <text evidence="1">The sequence shown here is derived from an EMBL/GenBank/DDBJ whole genome shotgun (WGS) entry which is preliminary data.</text>
</comment>
<evidence type="ECO:0000313" key="2">
    <source>
        <dbReference type="Proteomes" id="UP001374599"/>
    </source>
</evidence>
<sequence length="113" mass="13106">MDIEKLRKYGFDDYFNNVYITNINKDGSTGFPARIIAQMGEIYTLLTEKGIVEAKVMGKFIYIAKENKNYPVVGDFVIAKDIDSSMMKEIIKVLDRRNKKKEYARINARGKRK</sequence>
<gene>
    <name evidence="1" type="ORF">AN2V17_37200</name>
</gene>
<dbReference type="EMBL" id="BTPU01000071">
    <property type="protein sequence ID" value="GMQ64483.1"/>
    <property type="molecule type" value="Genomic_DNA"/>
</dbReference>
<name>A0ACB5URC5_9FIRM</name>
<proteinExistence type="predicted"/>
<organism evidence="1 2">
    <name type="scientific">Vallitalea maricola</name>
    <dbReference type="NCBI Taxonomy" id="3074433"/>
    <lineage>
        <taxon>Bacteria</taxon>
        <taxon>Bacillati</taxon>
        <taxon>Bacillota</taxon>
        <taxon>Clostridia</taxon>
        <taxon>Lachnospirales</taxon>
        <taxon>Vallitaleaceae</taxon>
        <taxon>Vallitalea</taxon>
    </lineage>
</organism>
<reference evidence="1" key="1">
    <citation type="submission" date="2023-09" db="EMBL/GenBank/DDBJ databases">
        <title>Vallitalea sediminicola and Vallitalea maricola sp. nov., anaerobic bacteria isolated from marine sediment.</title>
        <authorList>
            <person name="Hirano S."/>
            <person name="Maeda A."/>
            <person name="Terahara T."/>
            <person name="Mori K."/>
            <person name="Hamada M."/>
            <person name="Matsumoto R."/>
            <person name="Kobayashi T."/>
        </authorList>
    </citation>
    <scope>NUCLEOTIDE SEQUENCE</scope>
    <source>
        <strain evidence="1">AN17-2</strain>
    </source>
</reference>
<evidence type="ECO:0000313" key="1">
    <source>
        <dbReference type="EMBL" id="GMQ64483.1"/>
    </source>
</evidence>
<protein>
    <submittedName>
        <fullName evidence="1">Uncharacterized protein</fullName>
    </submittedName>
</protein>
<accession>A0ACB5URC5</accession>
<keyword evidence="2" id="KW-1185">Reference proteome</keyword>
<dbReference type="Proteomes" id="UP001374599">
    <property type="component" value="Unassembled WGS sequence"/>
</dbReference>